<evidence type="ECO:0000256" key="5">
    <source>
        <dbReference type="ARBA" id="ARBA00047754"/>
    </source>
</evidence>
<evidence type="ECO:0000259" key="6">
    <source>
        <dbReference type="Pfam" id="PF12637"/>
    </source>
</evidence>
<feature type="domain" description="TSCPD" evidence="6">
    <location>
        <begin position="31"/>
        <end position="74"/>
    </location>
</feature>
<dbReference type="EMBL" id="LT670849">
    <property type="protein sequence ID" value="SHN86929.1"/>
    <property type="molecule type" value="Genomic_DNA"/>
</dbReference>
<evidence type="ECO:0000256" key="3">
    <source>
        <dbReference type="ARBA" id="ARBA00022634"/>
    </source>
</evidence>
<proteinExistence type="inferred from homology"/>
<comment type="catalytic activity">
    <reaction evidence="5">
        <text>a 2'-deoxyribonucleoside 5'-diphosphate + [thioredoxin]-disulfide + H2O = a ribonucleoside 5'-diphosphate + [thioredoxin]-dithiol</text>
        <dbReference type="Rhea" id="RHEA:23252"/>
        <dbReference type="Rhea" id="RHEA-COMP:10698"/>
        <dbReference type="Rhea" id="RHEA-COMP:10700"/>
        <dbReference type="ChEBI" id="CHEBI:15377"/>
        <dbReference type="ChEBI" id="CHEBI:29950"/>
        <dbReference type="ChEBI" id="CHEBI:50058"/>
        <dbReference type="ChEBI" id="CHEBI:57930"/>
        <dbReference type="ChEBI" id="CHEBI:73316"/>
        <dbReference type="EC" id="1.17.4.1"/>
    </reaction>
</comment>
<dbReference type="Pfam" id="PF12637">
    <property type="entry name" value="TSCPD"/>
    <property type="match status" value="1"/>
</dbReference>
<accession>A0A1M7UVD4</accession>
<dbReference type="AlphaFoldDB" id="A0A1M7UVD4"/>
<dbReference type="RefSeq" id="WP_072824941.1">
    <property type="nucleotide sequence ID" value="NZ_LT670849.1"/>
</dbReference>
<dbReference type="OrthoDB" id="8020873at2"/>
<evidence type="ECO:0000313" key="8">
    <source>
        <dbReference type="Proteomes" id="UP000184096"/>
    </source>
</evidence>
<dbReference type="Proteomes" id="UP000184096">
    <property type="component" value="Chromosome I"/>
</dbReference>
<name>A0A1M7UVD4_9BRAD</name>
<dbReference type="InterPro" id="IPR024434">
    <property type="entry name" value="TSCPD_dom"/>
</dbReference>
<dbReference type="EC" id="1.17.4.1" evidence="2"/>
<organism evidence="7 8">
    <name type="scientific">Bradyrhizobium erythrophlei</name>
    <dbReference type="NCBI Taxonomy" id="1437360"/>
    <lineage>
        <taxon>Bacteria</taxon>
        <taxon>Pseudomonadati</taxon>
        <taxon>Pseudomonadota</taxon>
        <taxon>Alphaproteobacteria</taxon>
        <taxon>Hyphomicrobiales</taxon>
        <taxon>Nitrobacteraceae</taxon>
        <taxon>Bradyrhizobium</taxon>
    </lineage>
</organism>
<evidence type="ECO:0000256" key="1">
    <source>
        <dbReference type="ARBA" id="ARBA00007405"/>
    </source>
</evidence>
<evidence type="ECO:0000256" key="2">
    <source>
        <dbReference type="ARBA" id="ARBA00012274"/>
    </source>
</evidence>
<comment type="similarity">
    <text evidence="1">Belongs to the ribonucleoside diphosphate reductase class-2 family.</text>
</comment>
<evidence type="ECO:0000313" key="7">
    <source>
        <dbReference type="EMBL" id="SHN86929.1"/>
    </source>
</evidence>
<keyword evidence="8" id="KW-1185">Reference proteome</keyword>
<keyword evidence="3" id="KW-0237">DNA synthesis</keyword>
<reference evidence="8" key="1">
    <citation type="submission" date="2016-11" db="EMBL/GenBank/DDBJ databases">
        <authorList>
            <person name="Varghese N."/>
            <person name="Submissions S."/>
        </authorList>
    </citation>
    <scope>NUCLEOTIDE SEQUENCE [LARGE SCALE GENOMIC DNA]</scope>
    <source>
        <strain evidence="8">GAS401</strain>
    </source>
</reference>
<keyword evidence="4" id="KW-0547">Nucleotide-binding</keyword>
<protein>
    <recommendedName>
        <fullName evidence="2">ribonucleoside-diphosphate reductase</fullName>
        <ecNumber evidence="2">1.17.4.1</ecNumber>
    </recommendedName>
</protein>
<gene>
    <name evidence="7" type="ORF">SAMN05444170_6923</name>
</gene>
<evidence type="ECO:0000256" key="4">
    <source>
        <dbReference type="ARBA" id="ARBA00022741"/>
    </source>
</evidence>
<sequence>MTRRRLANRRANETYTFQLDGHRYRASAGRFPNGELAEIFLDVAKAGTPLQLNAECAAILTSLALQHGVSPETIRHAVNGPIAVALGHFSKVKVLV</sequence>